<keyword evidence="4" id="KW-0378">Hydrolase</keyword>
<feature type="signal peptide" evidence="7">
    <location>
        <begin position="1"/>
        <end position="21"/>
    </location>
</feature>
<dbReference type="InterPro" id="IPR003154">
    <property type="entry name" value="S1/P1nuclease"/>
</dbReference>
<dbReference type="PANTHER" id="PTHR33146">
    <property type="entry name" value="ENDONUCLEASE 4"/>
    <property type="match status" value="1"/>
</dbReference>
<dbReference type="InterPro" id="IPR008947">
    <property type="entry name" value="PLipase_C/P1_nuclease_dom_sf"/>
</dbReference>
<keyword evidence="3" id="KW-0255">Endonuclease</keyword>
<dbReference type="Gene3D" id="1.10.575.10">
    <property type="entry name" value="P1 Nuclease"/>
    <property type="match status" value="1"/>
</dbReference>
<keyword evidence="2" id="KW-0479">Metal-binding</keyword>
<evidence type="ECO:0000256" key="1">
    <source>
        <dbReference type="ARBA" id="ARBA00022722"/>
    </source>
</evidence>
<evidence type="ECO:0000313" key="8">
    <source>
        <dbReference type="EMBL" id="OWR02825.1"/>
    </source>
</evidence>
<dbReference type="Proteomes" id="UP000197446">
    <property type="component" value="Unassembled WGS sequence"/>
</dbReference>
<evidence type="ECO:0000256" key="2">
    <source>
        <dbReference type="ARBA" id="ARBA00022723"/>
    </source>
</evidence>
<accession>A0A254N411</accession>
<dbReference type="CDD" id="cd11010">
    <property type="entry name" value="S1-P1_nuclease"/>
    <property type="match status" value="1"/>
</dbReference>
<keyword evidence="9" id="KW-1185">Reference proteome</keyword>
<evidence type="ECO:0000313" key="9">
    <source>
        <dbReference type="Proteomes" id="UP000197446"/>
    </source>
</evidence>
<keyword evidence="5" id="KW-1015">Disulfide bond</keyword>
<dbReference type="GO" id="GO:0046872">
    <property type="term" value="F:metal ion binding"/>
    <property type="evidence" value="ECO:0007669"/>
    <property type="project" value="UniProtKB-KW"/>
</dbReference>
<dbReference type="SUPFAM" id="SSF48537">
    <property type="entry name" value="Phospholipase C/P1 nuclease"/>
    <property type="match status" value="1"/>
</dbReference>
<dbReference type="RefSeq" id="WP_088484713.1">
    <property type="nucleotide sequence ID" value="NZ_NISI01000007.1"/>
</dbReference>
<evidence type="ECO:0008006" key="10">
    <source>
        <dbReference type="Google" id="ProtNLM"/>
    </source>
</evidence>
<dbReference type="Pfam" id="PF02265">
    <property type="entry name" value="S1-P1_nuclease"/>
    <property type="match status" value="1"/>
</dbReference>
<dbReference type="AlphaFoldDB" id="A0A254N411"/>
<name>A0A254N411_9BURK</name>
<keyword evidence="1" id="KW-0540">Nuclease</keyword>
<dbReference type="GO" id="GO:0003676">
    <property type="term" value="F:nucleic acid binding"/>
    <property type="evidence" value="ECO:0007669"/>
    <property type="project" value="InterPro"/>
</dbReference>
<dbReference type="OrthoDB" id="267579at2"/>
<dbReference type="EMBL" id="NISI01000007">
    <property type="protein sequence ID" value="OWR02825.1"/>
    <property type="molecule type" value="Genomic_DNA"/>
</dbReference>
<evidence type="ECO:0000256" key="5">
    <source>
        <dbReference type="ARBA" id="ARBA00023157"/>
    </source>
</evidence>
<keyword evidence="7" id="KW-0732">Signal</keyword>
<comment type="caution">
    <text evidence="8">The sequence shown here is derived from an EMBL/GenBank/DDBJ whole genome shotgun (WGS) entry which is preliminary data.</text>
</comment>
<evidence type="ECO:0000256" key="6">
    <source>
        <dbReference type="ARBA" id="ARBA00023180"/>
    </source>
</evidence>
<dbReference type="GO" id="GO:0016788">
    <property type="term" value="F:hydrolase activity, acting on ester bonds"/>
    <property type="evidence" value="ECO:0007669"/>
    <property type="project" value="InterPro"/>
</dbReference>
<feature type="chain" id="PRO_5013078119" description="Endonuclease" evidence="7">
    <location>
        <begin position="22"/>
        <end position="352"/>
    </location>
</feature>
<reference evidence="8 9" key="1">
    <citation type="journal article" date="2007" name="Int. J. Syst. Evol. Microbiol.">
        <title>Description of Pelomonas aquatica sp. nov. and Pelomonas puraquae sp. nov., isolated from industrial and haemodialysis water.</title>
        <authorList>
            <person name="Gomila M."/>
            <person name="Bowien B."/>
            <person name="Falsen E."/>
            <person name="Moore E.R."/>
            <person name="Lalucat J."/>
        </authorList>
    </citation>
    <scope>NUCLEOTIDE SEQUENCE [LARGE SCALE GENOMIC DNA]</scope>
    <source>
        <strain evidence="8 9">CCUG 52769</strain>
    </source>
</reference>
<gene>
    <name evidence="8" type="ORF">CDO81_18565</name>
</gene>
<evidence type="ECO:0000256" key="4">
    <source>
        <dbReference type="ARBA" id="ARBA00022801"/>
    </source>
</evidence>
<dbReference type="GO" id="GO:0006308">
    <property type="term" value="P:DNA catabolic process"/>
    <property type="evidence" value="ECO:0007669"/>
    <property type="project" value="InterPro"/>
</dbReference>
<dbReference type="PANTHER" id="PTHR33146:SF26">
    <property type="entry name" value="ENDONUCLEASE 4"/>
    <property type="match status" value="1"/>
</dbReference>
<protein>
    <recommendedName>
        <fullName evidence="10">Endonuclease</fullName>
    </recommendedName>
</protein>
<keyword evidence="6" id="KW-0325">Glycoprotein</keyword>
<proteinExistence type="predicted"/>
<evidence type="ECO:0000256" key="7">
    <source>
        <dbReference type="SAM" id="SignalP"/>
    </source>
</evidence>
<sequence length="352" mass="38064">MPLRRHVLFPALLTLPLVTHAWGPDGHQTVATIAARLIQGTPTEARVTELLGDISLPLASLWADCAKGVSPAQQYRYPSPGKYPECAPLETPARMAEMADYVRRNDRQCQIGPDEDSCHRQAHYTDVAVQRSRYALGFIGTRTDDVAGALRTAVRVLQGKPAAGPPQFKSKREALLVLVHLVGDIHQPLHVGALYLDAQGHRVDPDKAGLDPASFTVGGNSLWVVAAPQATRAARSPSAPVTTGAAPLKLHTLWDSVPDALRPQRVDAAWLAEARQLPTDADDPADWAERWATQSLEQARLAFDGLVISPRQGAHWNVVLPPGYSARADAIKREQLTRAGAGLAQLLKAILN</sequence>
<dbReference type="GO" id="GO:0004519">
    <property type="term" value="F:endonuclease activity"/>
    <property type="evidence" value="ECO:0007669"/>
    <property type="project" value="UniProtKB-KW"/>
</dbReference>
<evidence type="ECO:0000256" key="3">
    <source>
        <dbReference type="ARBA" id="ARBA00022759"/>
    </source>
</evidence>
<organism evidence="8 9">
    <name type="scientific">Roseateles puraquae</name>
    <dbReference type="NCBI Taxonomy" id="431059"/>
    <lineage>
        <taxon>Bacteria</taxon>
        <taxon>Pseudomonadati</taxon>
        <taxon>Pseudomonadota</taxon>
        <taxon>Betaproteobacteria</taxon>
        <taxon>Burkholderiales</taxon>
        <taxon>Sphaerotilaceae</taxon>
        <taxon>Roseateles</taxon>
    </lineage>
</organism>